<dbReference type="EMBL" id="JAXOVC010000009">
    <property type="protein sequence ID" value="KAK4497443.1"/>
    <property type="molecule type" value="Genomic_DNA"/>
</dbReference>
<reference evidence="2 3" key="1">
    <citation type="journal article" date="2023" name="G3 (Bethesda)">
        <title>A chromosome-level genome assembly of Zasmidium syzygii isolated from banana leaves.</title>
        <authorList>
            <person name="van Westerhoven A.C."/>
            <person name="Mehrabi R."/>
            <person name="Talebi R."/>
            <person name="Steentjes M.B.F."/>
            <person name="Corcolon B."/>
            <person name="Chong P.A."/>
            <person name="Kema G.H.J."/>
            <person name="Seidl M.F."/>
        </authorList>
    </citation>
    <scope>NUCLEOTIDE SEQUENCE [LARGE SCALE GENOMIC DNA]</scope>
    <source>
        <strain evidence="2 3">P124</strain>
    </source>
</reference>
<keyword evidence="3" id="KW-1185">Reference proteome</keyword>
<sequence>MAPPLTIAMRPKPPSIMSNTARPSKAKTKSKPKPKKTTFLSLPQELRDHVYSFLPLQVISPFHMDFDGWHERQLATAIKLSRTCRTVREDMEEAFWSCAKFYQYVYPDQQPGDLHRRWMAKVLLSLISNLTLTFFKGVLVHWVSYDVEINLLKKDGAWLARLLPYKSKTMSKYELRVLIHKEEQVTKWVKSRELRDITIRKQIMERAQPYLDRTERELNRKGRITQEALRILAQMRIQHCWR</sequence>
<protein>
    <recommendedName>
        <fullName evidence="4">F-box domain-containing protein</fullName>
    </recommendedName>
</protein>
<evidence type="ECO:0000256" key="1">
    <source>
        <dbReference type="SAM" id="MobiDB-lite"/>
    </source>
</evidence>
<accession>A0ABR0E8N4</accession>
<evidence type="ECO:0008006" key="4">
    <source>
        <dbReference type="Google" id="ProtNLM"/>
    </source>
</evidence>
<evidence type="ECO:0000313" key="3">
    <source>
        <dbReference type="Proteomes" id="UP001305779"/>
    </source>
</evidence>
<organism evidence="2 3">
    <name type="scientific">Zasmidium cellare</name>
    <name type="common">Wine cellar mold</name>
    <name type="synonym">Racodium cellare</name>
    <dbReference type="NCBI Taxonomy" id="395010"/>
    <lineage>
        <taxon>Eukaryota</taxon>
        <taxon>Fungi</taxon>
        <taxon>Dikarya</taxon>
        <taxon>Ascomycota</taxon>
        <taxon>Pezizomycotina</taxon>
        <taxon>Dothideomycetes</taxon>
        <taxon>Dothideomycetidae</taxon>
        <taxon>Mycosphaerellales</taxon>
        <taxon>Mycosphaerellaceae</taxon>
        <taxon>Zasmidium</taxon>
    </lineage>
</organism>
<evidence type="ECO:0000313" key="2">
    <source>
        <dbReference type="EMBL" id="KAK4497443.1"/>
    </source>
</evidence>
<comment type="caution">
    <text evidence="2">The sequence shown here is derived from an EMBL/GenBank/DDBJ whole genome shotgun (WGS) entry which is preliminary data.</text>
</comment>
<gene>
    <name evidence="2" type="ORF">PRZ48_011894</name>
</gene>
<dbReference type="Proteomes" id="UP001305779">
    <property type="component" value="Unassembled WGS sequence"/>
</dbReference>
<proteinExistence type="predicted"/>
<name>A0ABR0E8N4_ZASCE</name>
<feature type="compositionally biased region" description="Basic residues" evidence="1">
    <location>
        <begin position="24"/>
        <end position="36"/>
    </location>
</feature>
<feature type="region of interest" description="Disordered" evidence="1">
    <location>
        <begin position="1"/>
        <end position="37"/>
    </location>
</feature>